<accession>A0A4V1M7A0</accession>
<keyword evidence="1" id="KW-1277">Toxin-antitoxin system</keyword>
<evidence type="ECO:0000313" key="3">
    <source>
        <dbReference type="Proteomes" id="UP000290204"/>
    </source>
</evidence>
<evidence type="ECO:0000256" key="1">
    <source>
        <dbReference type="ARBA" id="ARBA00022649"/>
    </source>
</evidence>
<dbReference type="RefSeq" id="WP_129131964.1">
    <property type="nucleotide sequence ID" value="NZ_SDHW01000005.1"/>
</dbReference>
<name>A0A4V1M7A0_9BACT</name>
<comment type="caution">
    <text evidence="2">The sequence shown here is derived from an EMBL/GenBank/DDBJ whole genome shotgun (WGS) entry which is preliminary data.</text>
</comment>
<dbReference type="Pfam" id="PF05016">
    <property type="entry name" value="ParE_toxin"/>
    <property type="match status" value="1"/>
</dbReference>
<organism evidence="2 3">
    <name type="scientific">Lacibacter luteus</name>
    <dbReference type="NCBI Taxonomy" id="2508719"/>
    <lineage>
        <taxon>Bacteria</taxon>
        <taxon>Pseudomonadati</taxon>
        <taxon>Bacteroidota</taxon>
        <taxon>Chitinophagia</taxon>
        <taxon>Chitinophagales</taxon>
        <taxon>Chitinophagaceae</taxon>
        <taxon>Lacibacter</taxon>
    </lineage>
</organism>
<protein>
    <submittedName>
        <fullName evidence="2">Type II toxin-antitoxin system RelE/ParE family toxin</fullName>
    </submittedName>
</protein>
<dbReference type="EMBL" id="SDHW01000005">
    <property type="protein sequence ID" value="RXK58908.1"/>
    <property type="molecule type" value="Genomic_DNA"/>
</dbReference>
<dbReference type="Proteomes" id="UP000290204">
    <property type="component" value="Unassembled WGS sequence"/>
</dbReference>
<reference evidence="2 3" key="1">
    <citation type="submission" date="2019-01" db="EMBL/GenBank/DDBJ databases">
        <title>Lacibacter sp. strain TTM-7.</title>
        <authorList>
            <person name="Chen W.-M."/>
        </authorList>
    </citation>
    <scope>NUCLEOTIDE SEQUENCE [LARGE SCALE GENOMIC DNA]</scope>
    <source>
        <strain evidence="2 3">TTM-7</strain>
    </source>
</reference>
<dbReference type="InterPro" id="IPR007712">
    <property type="entry name" value="RelE/ParE_toxin"/>
</dbReference>
<proteinExistence type="predicted"/>
<dbReference type="Gene3D" id="3.30.2310.20">
    <property type="entry name" value="RelE-like"/>
    <property type="match status" value="1"/>
</dbReference>
<dbReference type="InterPro" id="IPR035093">
    <property type="entry name" value="RelE/ParE_toxin_dom_sf"/>
</dbReference>
<gene>
    <name evidence="2" type="ORF">ESA94_16095</name>
</gene>
<dbReference type="OrthoDB" id="963196at2"/>
<sequence length="98" mass="11635">MALEVILKKRFLNKLTKTLAYLEKEWTHEVAVGFLQKIERRLDQLSKQPYLGAPSSKVKNIRAILITKHNKMYYKVMGKYIFILNMYDTRINPSKNPY</sequence>
<keyword evidence="3" id="KW-1185">Reference proteome</keyword>
<dbReference type="AlphaFoldDB" id="A0A4V1M7A0"/>
<evidence type="ECO:0000313" key="2">
    <source>
        <dbReference type="EMBL" id="RXK58908.1"/>
    </source>
</evidence>